<accession>A0A382AUA7</accession>
<evidence type="ECO:0000313" key="1">
    <source>
        <dbReference type="EMBL" id="SVB04954.1"/>
    </source>
</evidence>
<gene>
    <name evidence="1" type="ORF">METZ01_LOCUS157808</name>
</gene>
<dbReference type="AlphaFoldDB" id="A0A382AUA7"/>
<feature type="non-terminal residue" evidence="1">
    <location>
        <position position="1"/>
    </location>
</feature>
<dbReference type="EMBL" id="UINC01026816">
    <property type="protein sequence ID" value="SVB04954.1"/>
    <property type="molecule type" value="Genomic_DNA"/>
</dbReference>
<organism evidence="1">
    <name type="scientific">marine metagenome</name>
    <dbReference type="NCBI Taxonomy" id="408172"/>
    <lineage>
        <taxon>unclassified sequences</taxon>
        <taxon>metagenomes</taxon>
        <taxon>ecological metagenomes</taxon>
    </lineage>
</organism>
<sequence length="33" mass="4273">KWLQWRIFSNYKECKKLENMNLLLKKKFKKWIS</sequence>
<reference evidence="1" key="1">
    <citation type="submission" date="2018-05" db="EMBL/GenBank/DDBJ databases">
        <authorList>
            <person name="Lanie J.A."/>
            <person name="Ng W.-L."/>
            <person name="Kazmierczak K.M."/>
            <person name="Andrzejewski T.M."/>
            <person name="Davidsen T.M."/>
            <person name="Wayne K.J."/>
            <person name="Tettelin H."/>
            <person name="Glass J.I."/>
            <person name="Rusch D."/>
            <person name="Podicherti R."/>
            <person name="Tsui H.-C.T."/>
            <person name="Winkler M.E."/>
        </authorList>
    </citation>
    <scope>NUCLEOTIDE SEQUENCE</scope>
</reference>
<name>A0A382AUA7_9ZZZZ</name>
<protein>
    <submittedName>
        <fullName evidence="1">Uncharacterized protein</fullName>
    </submittedName>
</protein>
<proteinExistence type="predicted"/>
<feature type="non-terminal residue" evidence="1">
    <location>
        <position position="33"/>
    </location>
</feature>